<dbReference type="PANTHER" id="PTHR13734:SF5">
    <property type="entry name" value="CCA TRNA NUCLEOTIDYLTRANSFERASE, MITOCHONDRIAL"/>
    <property type="match status" value="1"/>
</dbReference>
<evidence type="ECO:0000259" key="6">
    <source>
        <dbReference type="Pfam" id="PF01743"/>
    </source>
</evidence>
<gene>
    <name evidence="7" type="ORF">EX895_001419</name>
</gene>
<sequence length="714" mass="78790">MQQGAQIHLTEQEEAICQLLDQTCSYIHRERPHIEGVDSTQTSGDGSEPCEARIAGGWVRDKLLARDSDDLDISLSTLTGNAFALYLKHYLSSPTFAASPLARSPFFNDHGSDMGRIGKIAANPEQSKNLETATARVLGLSLDFVNLRKETYDPGSRIPTMTFGTPKEDAERRDITINSLLYNVHTRQVEDHTGLGLQDLASGLIRTPLPPLTTFLDDPLRVLRCVRFASRFAYELHPTIIRCLTGANVSGNTTDDAETSIDQLASRDDPRISTQGSGGVESGRDQIRDALVSKVSRERFGIEVDKMIKGPNPLLALFLLHRLELFPLVFHPPPTAGKLYLASTSTPPKELGRPEPDSVALNAARLLDAILANKMLEGVSPVNQSVPLDNLRIGDGRNDAPKADISRAFSSIPPSPVPRAVLEALPADLLASWSSASLSSEERRRLWISVALLPVRHLIYEEKKNKFAWAGESVIANGLKLGTKTLKEPVAALHRCMYLVPLGRKVLFPEQPQVDADPEELDKMLHLPPGLSVKSRLALLLRSQHVSNGLLQLRPEPALLISFISELIVMWQQHTGTFDDAATLATLQAQATQLASEYSRFWRLITQWNLVVRADEKPVLDGNAVTTCLGCHPKLISQIQMYVLAWQYDQEQLGAEAEEACKTWLKTEWEKGGIVPFDQRPAPPPSKGDKAKKKPAMGKTGTDEGDRRKRQKSE</sequence>
<keyword evidence="3 4" id="KW-0694">RNA-binding</keyword>
<dbReference type="PANTHER" id="PTHR13734">
    <property type="entry name" value="TRNA-NUCLEOTIDYLTRANSFERASE"/>
    <property type="match status" value="1"/>
</dbReference>
<evidence type="ECO:0000256" key="1">
    <source>
        <dbReference type="ARBA" id="ARBA00007265"/>
    </source>
</evidence>
<dbReference type="Proteomes" id="UP000306050">
    <property type="component" value="Chromosome SGRAM_11"/>
</dbReference>
<dbReference type="SUPFAM" id="SSF81301">
    <property type="entry name" value="Nucleotidyltransferase"/>
    <property type="match status" value="1"/>
</dbReference>
<keyword evidence="8" id="KW-1185">Reference proteome</keyword>
<evidence type="ECO:0000313" key="7">
    <source>
        <dbReference type="EMBL" id="TKY89634.1"/>
    </source>
</evidence>
<evidence type="ECO:0000256" key="3">
    <source>
        <dbReference type="ARBA" id="ARBA00022884"/>
    </source>
</evidence>
<feature type="compositionally biased region" description="Basic and acidic residues" evidence="5">
    <location>
        <begin position="701"/>
        <end position="714"/>
    </location>
</feature>
<dbReference type="RefSeq" id="XP_029741619.1">
    <property type="nucleotide sequence ID" value="XM_029882018.1"/>
</dbReference>
<dbReference type="CDD" id="cd05398">
    <property type="entry name" value="NT_ClassII-CCAase"/>
    <property type="match status" value="1"/>
</dbReference>
<evidence type="ECO:0000256" key="2">
    <source>
        <dbReference type="ARBA" id="ARBA00022679"/>
    </source>
</evidence>
<dbReference type="GO" id="GO:0052929">
    <property type="term" value="F:ATP:3'-cytidine-cytidine-tRNA adenylyltransferase activity"/>
    <property type="evidence" value="ECO:0007669"/>
    <property type="project" value="TreeGrafter"/>
</dbReference>
<dbReference type="FunFam" id="3.30.460.10:FF:000019">
    <property type="entry name" value="tRNA nucleotidyltransferase cca2"/>
    <property type="match status" value="1"/>
</dbReference>
<dbReference type="OrthoDB" id="445712at2759"/>
<feature type="region of interest" description="Disordered" evidence="5">
    <location>
        <begin position="673"/>
        <end position="714"/>
    </location>
</feature>
<protein>
    <recommendedName>
        <fullName evidence="6">Poly A polymerase head domain-containing protein</fullName>
    </recommendedName>
</protein>
<comment type="caution">
    <text evidence="7">The sequence shown here is derived from an EMBL/GenBank/DDBJ whole genome shotgun (WGS) entry which is preliminary data.</text>
</comment>
<evidence type="ECO:0000256" key="5">
    <source>
        <dbReference type="SAM" id="MobiDB-lite"/>
    </source>
</evidence>
<dbReference type="KEGG" id="sgra:EX895_001419"/>
<dbReference type="Pfam" id="PF01743">
    <property type="entry name" value="PolyA_pol"/>
    <property type="match status" value="1"/>
</dbReference>
<evidence type="ECO:0000313" key="8">
    <source>
        <dbReference type="Proteomes" id="UP000306050"/>
    </source>
</evidence>
<dbReference type="GeneID" id="40724314"/>
<keyword evidence="2 4" id="KW-0808">Transferase</keyword>
<proteinExistence type="inferred from homology"/>
<accession>A0A4U7KXR8</accession>
<dbReference type="GO" id="GO:0001680">
    <property type="term" value="P:tRNA 3'-terminal CCA addition"/>
    <property type="evidence" value="ECO:0007669"/>
    <property type="project" value="UniProtKB-ARBA"/>
</dbReference>
<feature type="domain" description="Poly A polymerase head" evidence="6">
    <location>
        <begin position="52"/>
        <end position="206"/>
    </location>
</feature>
<organism evidence="7 8">
    <name type="scientific">Sporisorium graminicola</name>
    <dbReference type="NCBI Taxonomy" id="280036"/>
    <lineage>
        <taxon>Eukaryota</taxon>
        <taxon>Fungi</taxon>
        <taxon>Dikarya</taxon>
        <taxon>Basidiomycota</taxon>
        <taxon>Ustilaginomycotina</taxon>
        <taxon>Ustilaginomycetes</taxon>
        <taxon>Ustilaginales</taxon>
        <taxon>Ustilaginaceae</taxon>
        <taxon>Sporisorium</taxon>
    </lineage>
</organism>
<dbReference type="Gene3D" id="3.30.460.10">
    <property type="entry name" value="Beta Polymerase, domain 2"/>
    <property type="match status" value="1"/>
</dbReference>
<dbReference type="AlphaFoldDB" id="A0A4U7KXR8"/>
<dbReference type="GO" id="GO:0003723">
    <property type="term" value="F:RNA binding"/>
    <property type="evidence" value="ECO:0007669"/>
    <property type="project" value="UniProtKB-KW"/>
</dbReference>
<comment type="similarity">
    <text evidence="1 4">Belongs to the tRNA nucleotidyltransferase/poly(A) polymerase family.</text>
</comment>
<dbReference type="GO" id="GO:0005739">
    <property type="term" value="C:mitochondrion"/>
    <property type="evidence" value="ECO:0007669"/>
    <property type="project" value="UniProtKB-ARBA"/>
</dbReference>
<dbReference type="SUPFAM" id="SSF81891">
    <property type="entry name" value="Poly A polymerase C-terminal region-like"/>
    <property type="match status" value="2"/>
</dbReference>
<name>A0A4U7KXR8_9BASI</name>
<dbReference type="EMBL" id="SRRM01000004">
    <property type="protein sequence ID" value="TKY89634.1"/>
    <property type="molecule type" value="Genomic_DNA"/>
</dbReference>
<reference evidence="7 8" key="1">
    <citation type="submission" date="2019-05" db="EMBL/GenBank/DDBJ databases">
        <title>Sporisorium graminicola CBS 10092 draft sequencing and annotation.</title>
        <authorList>
            <person name="Solano-Gonzalez S."/>
            <person name="Caddick M.X."/>
            <person name="Darby A."/>
        </authorList>
    </citation>
    <scope>NUCLEOTIDE SEQUENCE [LARGE SCALE GENOMIC DNA]</scope>
    <source>
        <strain evidence="7 8">CBS 10092</strain>
    </source>
</reference>
<evidence type="ECO:0000256" key="4">
    <source>
        <dbReference type="RuleBase" id="RU003953"/>
    </source>
</evidence>
<dbReference type="Gene3D" id="1.10.3090.10">
    <property type="entry name" value="cca-adding enzyme, domain 2"/>
    <property type="match status" value="1"/>
</dbReference>
<dbReference type="GO" id="GO:0052927">
    <property type="term" value="F:CC tRNA cytidylyltransferase activity"/>
    <property type="evidence" value="ECO:0007669"/>
    <property type="project" value="TreeGrafter"/>
</dbReference>
<dbReference type="InterPro" id="IPR002646">
    <property type="entry name" value="PolA_pol_head_dom"/>
</dbReference>
<dbReference type="InterPro" id="IPR043519">
    <property type="entry name" value="NT_sf"/>
</dbReference>